<reference evidence="1" key="1">
    <citation type="journal article" date="2019" name="bioRxiv">
        <title>The Genome of the Zebra Mussel, Dreissena polymorpha: A Resource for Invasive Species Research.</title>
        <authorList>
            <person name="McCartney M.A."/>
            <person name="Auch B."/>
            <person name="Kono T."/>
            <person name="Mallez S."/>
            <person name="Zhang Y."/>
            <person name="Obille A."/>
            <person name="Becker A."/>
            <person name="Abrahante J.E."/>
            <person name="Garbe J."/>
            <person name="Badalamenti J.P."/>
            <person name="Herman A."/>
            <person name="Mangelson H."/>
            <person name="Liachko I."/>
            <person name="Sullivan S."/>
            <person name="Sone E.D."/>
            <person name="Koren S."/>
            <person name="Silverstein K.A.T."/>
            <person name="Beckman K.B."/>
            <person name="Gohl D.M."/>
        </authorList>
    </citation>
    <scope>NUCLEOTIDE SEQUENCE</scope>
    <source>
        <strain evidence="1">Duluth1</strain>
        <tissue evidence="1">Whole animal</tissue>
    </source>
</reference>
<gene>
    <name evidence="1" type="ORF">DPMN_051223</name>
</gene>
<reference evidence="1" key="2">
    <citation type="submission" date="2020-11" db="EMBL/GenBank/DDBJ databases">
        <authorList>
            <person name="McCartney M.A."/>
            <person name="Auch B."/>
            <person name="Kono T."/>
            <person name="Mallez S."/>
            <person name="Becker A."/>
            <person name="Gohl D.M."/>
            <person name="Silverstein K.A.T."/>
            <person name="Koren S."/>
            <person name="Bechman K.B."/>
            <person name="Herman A."/>
            <person name="Abrahante J.E."/>
            <person name="Garbe J."/>
        </authorList>
    </citation>
    <scope>NUCLEOTIDE SEQUENCE</scope>
    <source>
        <strain evidence="1">Duluth1</strain>
        <tissue evidence="1">Whole animal</tissue>
    </source>
</reference>
<name>A0A9D4CJD9_DREPO</name>
<protein>
    <submittedName>
        <fullName evidence="1">Uncharacterized protein</fullName>
    </submittedName>
</protein>
<dbReference type="Proteomes" id="UP000828390">
    <property type="component" value="Unassembled WGS sequence"/>
</dbReference>
<keyword evidence="2" id="KW-1185">Reference proteome</keyword>
<proteinExistence type="predicted"/>
<dbReference type="AlphaFoldDB" id="A0A9D4CJD9"/>
<accession>A0A9D4CJD9</accession>
<comment type="caution">
    <text evidence="1">The sequence shown here is derived from an EMBL/GenBank/DDBJ whole genome shotgun (WGS) entry which is preliminary data.</text>
</comment>
<dbReference type="EMBL" id="JAIWYP010000012">
    <property type="protein sequence ID" value="KAH3725390.1"/>
    <property type="molecule type" value="Genomic_DNA"/>
</dbReference>
<evidence type="ECO:0000313" key="1">
    <source>
        <dbReference type="EMBL" id="KAH3725390.1"/>
    </source>
</evidence>
<evidence type="ECO:0000313" key="2">
    <source>
        <dbReference type="Proteomes" id="UP000828390"/>
    </source>
</evidence>
<sequence>MPERLLLVFGLRSDPARCVAEPRLLWTPQSPAKICHLPLLGERQLHTALWLTSVSGSMQACSGAPHHSN</sequence>
<organism evidence="1 2">
    <name type="scientific">Dreissena polymorpha</name>
    <name type="common">Zebra mussel</name>
    <name type="synonym">Mytilus polymorpha</name>
    <dbReference type="NCBI Taxonomy" id="45954"/>
    <lineage>
        <taxon>Eukaryota</taxon>
        <taxon>Metazoa</taxon>
        <taxon>Spiralia</taxon>
        <taxon>Lophotrochozoa</taxon>
        <taxon>Mollusca</taxon>
        <taxon>Bivalvia</taxon>
        <taxon>Autobranchia</taxon>
        <taxon>Heteroconchia</taxon>
        <taxon>Euheterodonta</taxon>
        <taxon>Imparidentia</taxon>
        <taxon>Neoheterodontei</taxon>
        <taxon>Myida</taxon>
        <taxon>Dreissenoidea</taxon>
        <taxon>Dreissenidae</taxon>
        <taxon>Dreissena</taxon>
    </lineage>
</organism>